<dbReference type="AlphaFoldDB" id="A0A8D9BSR2"/>
<organism evidence="1">
    <name type="scientific">Cacopsylla melanoneura</name>
    <dbReference type="NCBI Taxonomy" id="428564"/>
    <lineage>
        <taxon>Eukaryota</taxon>
        <taxon>Metazoa</taxon>
        <taxon>Ecdysozoa</taxon>
        <taxon>Arthropoda</taxon>
        <taxon>Hexapoda</taxon>
        <taxon>Insecta</taxon>
        <taxon>Pterygota</taxon>
        <taxon>Neoptera</taxon>
        <taxon>Paraneoptera</taxon>
        <taxon>Hemiptera</taxon>
        <taxon>Sternorrhyncha</taxon>
        <taxon>Psylloidea</taxon>
        <taxon>Psyllidae</taxon>
        <taxon>Psyllinae</taxon>
        <taxon>Cacopsylla</taxon>
    </lineage>
</organism>
<reference evidence="1" key="1">
    <citation type="submission" date="2021-05" db="EMBL/GenBank/DDBJ databases">
        <authorList>
            <person name="Alioto T."/>
            <person name="Alioto T."/>
            <person name="Gomez Garrido J."/>
        </authorList>
    </citation>
    <scope>NUCLEOTIDE SEQUENCE</scope>
</reference>
<evidence type="ECO:0000313" key="1">
    <source>
        <dbReference type="EMBL" id="CAG6788402.1"/>
    </source>
</evidence>
<dbReference type="EMBL" id="HBUF01659660">
    <property type="protein sequence ID" value="CAG6788402.1"/>
    <property type="molecule type" value="Transcribed_RNA"/>
</dbReference>
<dbReference type="EMBL" id="HBUF01216680">
    <property type="protein sequence ID" value="CAG6667512.1"/>
    <property type="molecule type" value="Transcribed_RNA"/>
</dbReference>
<dbReference type="EMBL" id="HBUF01154037">
    <property type="protein sequence ID" value="CAG6648772.1"/>
    <property type="molecule type" value="Transcribed_RNA"/>
</dbReference>
<protein>
    <submittedName>
        <fullName evidence="1">Uncharacterized protein</fullName>
    </submittedName>
</protein>
<dbReference type="EMBL" id="HBUF01362957">
    <property type="protein sequence ID" value="CAG6721936.1"/>
    <property type="molecule type" value="Transcribed_RNA"/>
</dbReference>
<proteinExistence type="predicted"/>
<dbReference type="EMBL" id="HBUF01216683">
    <property type="protein sequence ID" value="CAG6667516.1"/>
    <property type="molecule type" value="Transcribed_RNA"/>
</dbReference>
<dbReference type="EMBL" id="HBUF01362960">
    <property type="protein sequence ID" value="CAG6721942.1"/>
    <property type="molecule type" value="Transcribed_RNA"/>
</dbReference>
<name>A0A8D9BSR2_9HEMI</name>
<accession>A0A8D9BSR2</accession>
<sequence>MLLHHQNYRHRMSGLGLSCEWIMLCSTFLYMKYEDRITESCSRFKISSLHTPSNDKFGRRQLGTPPDVVTMIGMILTSTTPHLRIMSFARLLYFAIFFNLVSKTLS</sequence>